<dbReference type="Proteomes" id="UP001596237">
    <property type="component" value="Unassembled WGS sequence"/>
</dbReference>
<name>A0ABW1WLZ9_9HYPH</name>
<comment type="caution">
    <text evidence="1">The sequence shown here is derived from an EMBL/GenBank/DDBJ whole genome shotgun (WGS) entry which is preliminary data.</text>
</comment>
<sequence>MQPSEVTTTVPGYPPPEMIREIIDAAAVSMEARTGREFTLTFAAEYGILRSVRDDGFHAAYLVPPVGPSYRRTEGERIGGEDLSPEERALLLFRFLVDDAVEAFVNGHNQRAA</sequence>
<evidence type="ECO:0000313" key="1">
    <source>
        <dbReference type="EMBL" id="MFC6388722.1"/>
    </source>
</evidence>
<reference evidence="2" key="1">
    <citation type="journal article" date="2019" name="Int. J. Syst. Evol. Microbiol.">
        <title>The Global Catalogue of Microorganisms (GCM) 10K type strain sequencing project: providing services to taxonomists for standard genome sequencing and annotation.</title>
        <authorList>
            <consortium name="The Broad Institute Genomics Platform"/>
            <consortium name="The Broad Institute Genome Sequencing Center for Infectious Disease"/>
            <person name="Wu L."/>
            <person name="Ma J."/>
        </authorList>
    </citation>
    <scope>NUCLEOTIDE SEQUENCE [LARGE SCALE GENOMIC DNA]</scope>
    <source>
        <strain evidence="2">CCUG 36916</strain>
    </source>
</reference>
<evidence type="ECO:0000313" key="2">
    <source>
        <dbReference type="Proteomes" id="UP001596237"/>
    </source>
</evidence>
<dbReference type="EMBL" id="JBHSTT010000016">
    <property type="protein sequence ID" value="MFC6388722.1"/>
    <property type="molecule type" value="Genomic_DNA"/>
</dbReference>
<proteinExistence type="predicted"/>
<gene>
    <name evidence="1" type="ORF">ACFQDP_05060</name>
</gene>
<organism evidence="1 2">
    <name type="scientific">Methylorubrum zatmanii</name>
    <dbReference type="NCBI Taxonomy" id="29429"/>
    <lineage>
        <taxon>Bacteria</taxon>
        <taxon>Pseudomonadati</taxon>
        <taxon>Pseudomonadota</taxon>
        <taxon>Alphaproteobacteria</taxon>
        <taxon>Hyphomicrobiales</taxon>
        <taxon>Methylobacteriaceae</taxon>
        <taxon>Methylorubrum</taxon>
    </lineage>
</organism>
<accession>A0ABW1WLZ9</accession>
<keyword evidence="2" id="KW-1185">Reference proteome</keyword>
<protein>
    <submittedName>
        <fullName evidence="1">Uncharacterized protein</fullName>
    </submittedName>
</protein>
<dbReference type="RefSeq" id="WP_009862530.1">
    <property type="nucleotide sequence ID" value="NZ_JBHSTT010000016.1"/>
</dbReference>